<evidence type="ECO:0000313" key="2">
    <source>
        <dbReference type="Proteomes" id="UP000719766"/>
    </source>
</evidence>
<dbReference type="Proteomes" id="UP000719766">
    <property type="component" value="Unassembled WGS sequence"/>
</dbReference>
<proteinExistence type="predicted"/>
<organism evidence="1 2">
    <name type="scientific">Suillus plorans</name>
    <dbReference type="NCBI Taxonomy" id="116603"/>
    <lineage>
        <taxon>Eukaryota</taxon>
        <taxon>Fungi</taxon>
        <taxon>Dikarya</taxon>
        <taxon>Basidiomycota</taxon>
        <taxon>Agaricomycotina</taxon>
        <taxon>Agaricomycetes</taxon>
        <taxon>Agaricomycetidae</taxon>
        <taxon>Boletales</taxon>
        <taxon>Suillineae</taxon>
        <taxon>Suillaceae</taxon>
        <taxon>Suillus</taxon>
    </lineage>
</organism>
<dbReference type="RefSeq" id="XP_041158584.1">
    <property type="nucleotide sequence ID" value="XM_041306854.1"/>
</dbReference>
<dbReference type="GeneID" id="64600618"/>
<name>A0A9P7DGF4_9AGAM</name>
<sequence length="194" mass="21486">MSAGFYIGDEKTVESVPSPLLDILLLYRSLVWDLSTTLYLRGEMGKITIVNNTKDKITVSIGDTGESGGAGFYEIASKYSDTWQRNLLQVCYVLRADNGNTEVFVGEPGKTYQIGEAGNIMIMNEVTIVNNTNEKITVSITNTDENGQLKFFEIASKSSSAWKRSSLQVCYVLRTDNGKTEVIVVKPGKKYQID</sequence>
<comment type="caution">
    <text evidence="1">The sequence shown here is derived from an EMBL/GenBank/DDBJ whole genome shotgun (WGS) entry which is preliminary data.</text>
</comment>
<dbReference type="EMBL" id="JABBWE010000040">
    <property type="protein sequence ID" value="KAG1791846.1"/>
    <property type="molecule type" value="Genomic_DNA"/>
</dbReference>
<accession>A0A9P7DGF4</accession>
<keyword evidence="2" id="KW-1185">Reference proteome</keyword>
<gene>
    <name evidence="1" type="ORF">HD556DRAFT_1444919</name>
</gene>
<protein>
    <submittedName>
        <fullName evidence="1">Uncharacterized protein</fullName>
    </submittedName>
</protein>
<evidence type="ECO:0000313" key="1">
    <source>
        <dbReference type="EMBL" id="KAG1791846.1"/>
    </source>
</evidence>
<reference evidence="1" key="1">
    <citation type="journal article" date="2020" name="New Phytol.">
        <title>Comparative genomics reveals dynamic genome evolution in host specialist ectomycorrhizal fungi.</title>
        <authorList>
            <person name="Lofgren L.A."/>
            <person name="Nguyen N.H."/>
            <person name="Vilgalys R."/>
            <person name="Ruytinx J."/>
            <person name="Liao H.L."/>
            <person name="Branco S."/>
            <person name="Kuo A."/>
            <person name="LaButti K."/>
            <person name="Lipzen A."/>
            <person name="Andreopoulos W."/>
            <person name="Pangilinan J."/>
            <person name="Riley R."/>
            <person name="Hundley H."/>
            <person name="Na H."/>
            <person name="Barry K."/>
            <person name="Grigoriev I.V."/>
            <person name="Stajich J.E."/>
            <person name="Kennedy P.G."/>
        </authorList>
    </citation>
    <scope>NUCLEOTIDE SEQUENCE</scope>
    <source>
        <strain evidence="1">S12</strain>
    </source>
</reference>
<dbReference type="OrthoDB" id="2671551at2759"/>
<dbReference type="AlphaFoldDB" id="A0A9P7DGF4"/>